<proteinExistence type="predicted"/>
<gene>
    <name evidence="2" type="ORF">GCM10010123_23240</name>
</gene>
<evidence type="ECO:0000256" key="1">
    <source>
        <dbReference type="SAM" id="MobiDB-lite"/>
    </source>
</evidence>
<evidence type="ECO:0000313" key="3">
    <source>
        <dbReference type="Proteomes" id="UP000649739"/>
    </source>
</evidence>
<organism evidence="2 3">
    <name type="scientific">Pilimelia anulata</name>
    <dbReference type="NCBI Taxonomy" id="53371"/>
    <lineage>
        <taxon>Bacteria</taxon>
        <taxon>Bacillati</taxon>
        <taxon>Actinomycetota</taxon>
        <taxon>Actinomycetes</taxon>
        <taxon>Micromonosporales</taxon>
        <taxon>Micromonosporaceae</taxon>
        <taxon>Pilimelia</taxon>
    </lineage>
</organism>
<sequence>MGALVTVQLAEGAPEYALPWLITFGPLADDGSWEPVVCGPYERAHALGLAGAVAADDEVVAVVEPMWPKVSVDEIRAELAAARQWTGADGEYVGDPFDDDPYAVGSYVASHPEPADGDGADAAAGEEAPEPAEVRAAFGRIWAALPRD</sequence>
<feature type="region of interest" description="Disordered" evidence="1">
    <location>
        <begin position="103"/>
        <end position="131"/>
    </location>
</feature>
<evidence type="ECO:0000313" key="2">
    <source>
        <dbReference type="EMBL" id="GGJ92703.1"/>
    </source>
</evidence>
<dbReference type="RefSeq" id="WP_189170096.1">
    <property type="nucleotide sequence ID" value="NZ_BMQB01000004.1"/>
</dbReference>
<reference evidence="2" key="2">
    <citation type="submission" date="2020-09" db="EMBL/GenBank/DDBJ databases">
        <authorList>
            <person name="Sun Q."/>
            <person name="Ohkuma M."/>
        </authorList>
    </citation>
    <scope>NUCLEOTIDE SEQUENCE</scope>
    <source>
        <strain evidence="2">JCM 3090</strain>
    </source>
</reference>
<dbReference type="EMBL" id="BMQB01000004">
    <property type="protein sequence ID" value="GGJ92703.1"/>
    <property type="molecule type" value="Genomic_DNA"/>
</dbReference>
<dbReference type="AlphaFoldDB" id="A0A8J3F988"/>
<accession>A0A8J3F988</accession>
<comment type="caution">
    <text evidence="2">The sequence shown here is derived from an EMBL/GenBank/DDBJ whole genome shotgun (WGS) entry which is preliminary data.</text>
</comment>
<keyword evidence="3" id="KW-1185">Reference proteome</keyword>
<name>A0A8J3F988_9ACTN</name>
<protein>
    <submittedName>
        <fullName evidence="2">Uncharacterized protein</fullName>
    </submittedName>
</protein>
<dbReference type="Proteomes" id="UP000649739">
    <property type="component" value="Unassembled WGS sequence"/>
</dbReference>
<reference evidence="2" key="1">
    <citation type="journal article" date="2014" name="Int. J. Syst. Evol. Microbiol.">
        <title>Complete genome sequence of Corynebacterium casei LMG S-19264T (=DSM 44701T), isolated from a smear-ripened cheese.</title>
        <authorList>
            <consortium name="US DOE Joint Genome Institute (JGI-PGF)"/>
            <person name="Walter F."/>
            <person name="Albersmeier A."/>
            <person name="Kalinowski J."/>
            <person name="Ruckert C."/>
        </authorList>
    </citation>
    <scope>NUCLEOTIDE SEQUENCE</scope>
    <source>
        <strain evidence="2">JCM 3090</strain>
    </source>
</reference>